<evidence type="ECO:0000259" key="9">
    <source>
        <dbReference type="Pfam" id="PF13632"/>
    </source>
</evidence>
<evidence type="ECO:0000256" key="4">
    <source>
        <dbReference type="ARBA" id="ARBA00022692"/>
    </source>
</evidence>
<evidence type="ECO:0000256" key="3">
    <source>
        <dbReference type="ARBA" id="ARBA00022679"/>
    </source>
</evidence>
<dbReference type="InterPro" id="IPR029044">
    <property type="entry name" value="Nucleotide-diphossugar_trans"/>
</dbReference>
<feature type="region of interest" description="Disordered" evidence="7">
    <location>
        <begin position="599"/>
        <end position="632"/>
    </location>
</feature>
<feature type="transmembrane region" description="Helical" evidence="8">
    <location>
        <begin position="392"/>
        <end position="411"/>
    </location>
</feature>
<dbReference type="Pfam" id="PF13632">
    <property type="entry name" value="Glyco_trans_2_3"/>
    <property type="match status" value="1"/>
</dbReference>
<dbReference type="GO" id="GO:0035438">
    <property type="term" value="F:cyclic-di-GMP binding"/>
    <property type="evidence" value="ECO:0007669"/>
    <property type="project" value="InterPro"/>
</dbReference>
<feature type="domain" description="Glycosyltransferase 2-like" evidence="9">
    <location>
        <begin position="187"/>
        <end position="397"/>
    </location>
</feature>
<dbReference type="AlphaFoldDB" id="A0A415GA53"/>
<keyword evidence="4 8" id="KW-0812">Transmembrane</keyword>
<dbReference type="Gene3D" id="3.90.550.10">
    <property type="entry name" value="Spore Coat Polysaccharide Biosynthesis Protein SpsA, Chain A"/>
    <property type="match status" value="1"/>
</dbReference>
<feature type="compositionally biased region" description="Basic and acidic residues" evidence="7">
    <location>
        <begin position="9"/>
        <end position="18"/>
    </location>
</feature>
<evidence type="ECO:0000256" key="5">
    <source>
        <dbReference type="ARBA" id="ARBA00022989"/>
    </source>
</evidence>
<keyword evidence="5 8" id="KW-1133">Transmembrane helix</keyword>
<dbReference type="GO" id="GO:0005886">
    <property type="term" value="C:plasma membrane"/>
    <property type="evidence" value="ECO:0007669"/>
    <property type="project" value="TreeGrafter"/>
</dbReference>
<dbReference type="InterPro" id="IPR050321">
    <property type="entry name" value="Glycosyltr_2/OpgH_subfam"/>
</dbReference>
<dbReference type="PANTHER" id="PTHR43867:SF2">
    <property type="entry name" value="CELLULOSE SYNTHASE CATALYTIC SUBUNIT A [UDP-FORMING]"/>
    <property type="match status" value="1"/>
</dbReference>
<sequence length="729" mass="84377">MIEIAAGEGEDRHMEKKQGGTKKKNTGWNKFFIILTMIFTLDYLIWRIFFTIPKEEGIVSIVFWAILLLAECVGLLEMAVHFYNMYDYDRIKLHPPYMKKEDFPEVDIFIPTINEEVPLLEKTLIACKQMEYPDPNKVHIYLCDDGNRQEVKELAERLYINYITREEHKDAKAGNLNHALQLSHSPYIAVFDADMMPKKKFLMKTIPWFGKERTGFVQTPQNFCYPDLFQYNLYAADHIPNEQDYFYKVVQVAKNKSNSVIFGGSNAVLSRKALEETGGFVTGVVTEDFATGIEIEKKGYKGIAIPEVLASGMPPMTFKELVGQRRRWAKGCIQSGKKTHFLFSKKLTFLQKLNYLTAISYWYTPVKRLIYFMAPLLFAFFGIMIVKCRLYQVFLFWLPMYISGNICMRRFSRNIRTTKWTDIYETTLTPWLLPTVLAAGIGKTESLFRVTDKSTETENNSAFRYTIPYLCGITLSIIGIVRLVGLSGREQTFTYCVILFWLFLNLYFMVMALYIAAGRKIKTDYQIQNISAGAIFTLEAEMQTEIKAEAKLKAEMQTESKGQSRTKRYTAQCKGFSDHFVLVEIPLLKDSDIKDMKERKENTGKELTKREYGKESERKEVTVRKSGREESKGINKGINKGEIAEKSLLKGIIFLKETEITLCLKRGLLQNSDNRQYLFEIDWTNIDTDTRCCYMNFLYNRAPVLPQELKRNGIFDECITALISRLTNE</sequence>
<feature type="transmembrane region" description="Helical" evidence="8">
    <location>
        <begin position="493"/>
        <end position="517"/>
    </location>
</feature>
<dbReference type="InterPro" id="IPR001173">
    <property type="entry name" value="Glyco_trans_2-like"/>
</dbReference>
<keyword evidence="3 10" id="KW-0808">Transferase</keyword>
<dbReference type="CDD" id="cd06421">
    <property type="entry name" value="CESA_CelA_like"/>
    <property type="match status" value="1"/>
</dbReference>
<protein>
    <submittedName>
        <fullName evidence="10">Glycosyltransferase</fullName>
    </submittedName>
</protein>
<proteinExistence type="predicted"/>
<organism evidence="10 11">
    <name type="scientific">Anaerobutyricum hallii</name>
    <dbReference type="NCBI Taxonomy" id="39488"/>
    <lineage>
        <taxon>Bacteria</taxon>
        <taxon>Bacillati</taxon>
        <taxon>Bacillota</taxon>
        <taxon>Clostridia</taxon>
        <taxon>Lachnospirales</taxon>
        <taxon>Lachnospiraceae</taxon>
        <taxon>Anaerobutyricum</taxon>
    </lineage>
</organism>
<feature type="region of interest" description="Disordered" evidence="7">
    <location>
        <begin position="1"/>
        <end position="22"/>
    </location>
</feature>
<dbReference type="GO" id="GO:0016759">
    <property type="term" value="F:cellulose synthase activity"/>
    <property type="evidence" value="ECO:0007669"/>
    <property type="project" value="InterPro"/>
</dbReference>
<evidence type="ECO:0000256" key="6">
    <source>
        <dbReference type="ARBA" id="ARBA00023136"/>
    </source>
</evidence>
<dbReference type="SUPFAM" id="SSF53448">
    <property type="entry name" value="Nucleotide-diphospho-sugar transferases"/>
    <property type="match status" value="1"/>
</dbReference>
<feature type="transmembrane region" description="Helical" evidence="8">
    <location>
        <begin position="61"/>
        <end position="83"/>
    </location>
</feature>
<dbReference type="Proteomes" id="UP000283497">
    <property type="component" value="Unassembled WGS sequence"/>
</dbReference>
<evidence type="ECO:0000313" key="11">
    <source>
        <dbReference type="Proteomes" id="UP000283497"/>
    </source>
</evidence>
<name>A0A415GA53_9FIRM</name>
<comment type="caution">
    <text evidence="10">The sequence shown here is derived from an EMBL/GenBank/DDBJ whole genome shotgun (WGS) entry which is preliminary data.</text>
</comment>
<dbReference type="EMBL" id="QRNJ01000006">
    <property type="protein sequence ID" value="RHK41201.1"/>
    <property type="molecule type" value="Genomic_DNA"/>
</dbReference>
<feature type="transmembrane region" description="Helical" evidence="8">
    <location>
        <begin position="423"/>
        <end position="442"/>
    </location>
</feature>
<evidence type="ECO:0000313" key="10">
    <source>
        <dbReference type="EMBL" id="RHK41201.1"/>
    </source>
</evidence>
<dbReference type="RefSeq" id="WP_118314027.1">
    <property type="nucleotide sequence ID" value="NZ_QRNJ01000006.1"/>
</dbReference>
<dbReference type="InterPro" id="IPR003919">
    <property type="entry name" value="Cell_synth_A"/>
</dbReference>
<evidence type="ECO:0000256" key="8">
    <source>
        <dbReference type="SAM" id="Phobius"/>
    </source>
</evidence>
<feature type="transmembrane region" description="Helical" evidence="8">
    <location>
        <begin position="462"/>
        <end position="481"/>
    </location>
</feature>
<gene>
    <name evidence="10" type="ORF">DW068_02625</name>
</gene>
<evidence type="ECO:0000256" key="1">
    <source>
        <dbReference type="ARBA" id="ARBA00004141"/>
    </source>
</evidence>
<dbReference type="GO" id="GO:0006011">
    <property type="term" value="P:UDP-alpha-D-glucose metabolic process"/>
    <property type="evidence" value="ECO:0007669"/>
    <property type="project" value="InterPro"/>
</dbReference>
<comment type="subcellular location">
    <subcellularLocation>
        <location evidence="1">Membrane</location>
        <topology evidence="1">Multi-pass membrane protein</topology>
    </subcellularLocation>
</comment>
<evidence type="ECO:0000256" key="7">
    <source>
        <dbReference type="SAM" id="MobiDB-lite"/>
    </source>
</evidence>
<feature type="transmembrane region" description="Helical" evidence="8">
    <location>
        <begin position="31"/>
        <end position="49"/>
    </location>
</feature>
<keyword evidence="2" id="KW-0328">Glycosyltransferase</keyword>
<feature type="transmembrane region" description="Helical" evidence="8">
    <location>
        <begin position="369"/>
        <end position="386"/>
    </location>
</feature>
<reference evidence="10 11" key="1">
    <citation type="submission" date="2018-08" db="EMBL/GenBank/DDBJ databases">
        <title>A genome reference for cultivated species of the human gut microbiota.</title>
        <authorList>
            <person name="Zou Y."/>
            <person name="Xue W."/>
            <person name="Luo G."/>
        </authorList>
    </citation>
    <scope>NUCLEOTIDE SEQUENCE [LARGE SCALE GENOMIC DNA]</scope>
    <source>
        <strain evidence="10 11">AF45-14BH</strain>
    </source>
</reference>
<accession>A0A415GA53</accession>
<dbReference type="PANTHER" id="PTHR43867">
    <property type="entry name" value="CELLULOSE SYNTHASE CATALYTIC SUBUNIT A [UDP-FORMING]"/>
    <property type="match status" value="1"/>
</dbReference>
<dbReference type="PRINTS" id="PR01439">
    <property type="entry name" value="CELLSNTHASEA"/>
</dbReference>
<keyword evidence="6 8" id="KW-0472">Membrane</keyword>
<evidence type="ECO:0000256" key="2">
    <source>
        <dbReference type="ARBA" id="ARBA00022676"/>
    </source>
</evidence>